<protein>
    <submittedName>
        <fullName evidence="2">Uncharacterized protein</fullName>
    </submittedName>
</protein>
<dbReference type="Proteomes" id="UP000218784">
    <property type="component" value="Unassembled WGS sequence"/>
</dbReference>
<keyword evidence="3" id="KW-1185">Reference proteome</keyword>
<dbReference type="EMBL" id="NWVD01000006">
    <property type="protein sequence ID" value="PCG08348.1"/>
    <property type="molecule type" value="Genomic_DNA"/>
</dbReference>
<feature type="region of interest" description="Disordered" evidence="1">
    <location>
        <begin position="35"/>
        <end position="57"/>
    </location>
</feature>
<organism evidence="2 3">
    <name type="scientific">Sphingomonas ginsenosidimutans</name>
    <dbReference type="NCBI Taxonomy" id="862134"/>
    <lineage>
        <taxon>Bacteria</taxon>
        <taxon>Pseudomonadati</taxon>
        <taxon>Pseudomonadota</taxon>
        <taxon>Alphaproteobacteria</taxon>
        <taxon>Sphingomonadales</taxon>
        <taxon>Sphingomonadaceae</taxon>
        <taxon>Sphingomonas</taxon>
    </lineage>
</organism>
<reference evidence="2 3" key="1">
    <citation type="submission" date="2017-09" db="EMBL/GenBank/DDBJ databases">
        <title>Sphingomonas ginsenosidimutans KACC 14949, whole genome shotgun sequence.</title>
        <authorList>
            <person name="Feng G."/>
            <person name="Zhu H."/>
        </authorList>
    </citation>
    <scope>NUCLEOTIDE SEQUENCE [LARGE SCALE GENOMIC DNA]</scope>
    <source>
        <strain evidence="2 3">KACC 14949</strain>
    </source>
</reference>
<feature type="compositionally biased region" description="Basic and acidic residues" evidence="1">
    <location>
        <begin position="40"/>
        <end position="55"/>
    </location>
</feature>
<accession>A0A2A4HXD7</accession>
<comment type="caution">
    <text evidence="2">The sequence shown here is derived from an EMBL/GenBank/DDBJ whole genome shotgun (WGS) entry which is preliminary data.</text>
</comment>
<proteinExistence type="predicted"/>
<dbReference type="AlphaFoldDB" id="A0A2A4HXD7"/>
<evidence type="ECO:0000256" key="1">
    <source>
        <dbReference type="SAM" id="MobiDB-lite"/>
    </source>
</evidence>
<dbReference type="RefSeq" id="WP_096613086.1">
    <property type="nucleotide sequence ID" value="NZ_NWVD01000006.1"/>
</dbReference>
<gene>
    <name evidence="2" type="ORF">COA17_13325</name>
</gene>
<sequence>MSGAALALLLVAAQDDGALLATAASRLSAIPTESRTPGRYRIDGTPRVDDDKERALGTTGGQCQVVGARMCTKPPRTWWRGQLPR</sequence>
<evidence type="ECO:0000313" key="3">
    <source>
        <dbReference type="Proteomes" id="UP000218784"/>
    </source>
</evidence>
<evidence type="ECO:0000313" key="2">
    <source>
        <dbReference type="EMBL" id="PCG08348.1"/>
    </source>
</evidence>
<name>A0A2A4HXD7_9SPHN</name>